<reference evidence="1" key="1">
    <citation type="submission" date="2008-12" db="EMBL/GenBank/DDBJ databases">
        <title>Annotation of the Yersinia bercovieri ATCC 43970 genome.</title>
        <authorList>
            <person name="Read T.D."/>
            <person name="Akmal A."/>
            <person name="Bishop-Lilly K."/>
            <person name="Chen P.E."/>
            <person name="Cook C."/>
            <person name="Kiley M.P."/>
            <person name="Lentz S."/>
            <person name="Mateczun A."/>
            <person name="Nagarajan N."/>
            <person name="Nolan N."/>
            <person name="Osborne B.I."/>
            <person name="Pop M."/>
            <person name="Sozhamannan S."/>
            <person name="Stewart A.C."/>
            <person name="Sulakvelidze A."/>
            <person name="Thomason B."/>
            <person name="Willner K."/>
            <person name="Zwick M.E."/>
        </authorList>
    </citation>
    <scope>NUCLEOTIDE SEQUENCE [LARGE SCALE GENOMIC DNA]</scope>
    <source>
        <strain evidence="1">ATCC 43970</strain>
    </source>
</reference>
<accession>A0ABM9XZL2</accession>
<evidence type="ECO:0000313" key="2">
    <source>
        <dbReference type="Proteomes" id="UP000010319"/>
    </source>
</evidence>
<sequence>MRIAIANTLINKTINNIGAGIYDNLSHHGKEYVYKTSCTMS</sequence>
<name>A0ABM9XZL2_YERBE</name>
<organism evidence="1 2">
    <name type="scientific">Yersinia bercovieri ATCC 43970</name>
    <dbReference type="NCBI Taxonomy" id="349968"/>
    <lineage>
        <taxon>Bacteria</taxon>
        <taxon>Pseudomonadati</taxon>
        <taxon>Pseudomonadota</taxon>
        <taxon>Gammaproteobacteria</taxon>
        <taxon>Enterobacterales</taxon>
        <taxon>Yersiniaceae</taxon>
        <taxon>Yersinia</taxon>
    </lineage>
</organism>
<evidence type="ECO:0000313" key="1">
    <source>
        <dbReference type="EMBL" id="EEQ06857.1"/>
    </source>
</evidence>
<dbReference type="EMBL" id="AALC02000020">
    <property type="protein sequence ID" value="EEQ06857.1"/>
    <property type="molecule type" value="Genomic_DNA"/>
</dbReference>
<keyword evidence="2" id="KW-1185">Reference proteome</keyword>
<dbReference type="Proteomes" id="UP000010319">
    <property type="component" value="Unassembled WGS sequence"/>
</dbReference>
<proteinExistence type="predicted"/>
<comment type="caution">
    <text evidence="1">The sequence shown here is derived from an EMBL/GenBank/DDBJ whole genome shotgun (WGS) entry which is preliminary data.</text>
</comment>
<gene>
    <name evidence="1" type="ORF">yberc0001_27340</name>
</gene>
<protein>
    <submittedName>
        <fullName evidence="1">Uncharacterized protein</fullName>
    </submittedName>
</protein>